<evidence type="ECO:0000313" key="6">
    <source>
        <dbReference type="EMBL" id="CAB4885336.1"/>
    </source>
</evidence>
<name>A0A6J7EQA5_9ZZZZ</name>
<dbReference type="InterPro" id="IPR001818">
    <property type="entry name" value="Pept_M10_metallopeptidase"/>
</dbReference>
<proteinExistence type="predicted"/>
<dbReference type="EMBL" id="CAFBLS010000266">
    <property type="protein sequence ID" value="CAB4885336.1"/>
    <property type="molecule type" value="Genomic_DNA"/>
</dbReference>
<keyword evidence="4" id="KW-0862">Zinc</keyword>
<gene>
    <name evidence="6" type="ORF">UFOPK3402_01740</name>
</gene>
<reference evidence="6" key="1">
    <citation type="submission" date="2020-05" db="EMBL/GenBank/DDBJ databases">
        <authorList>
            <person name="Chiriac C."/>
            <person name="Salcher M."/>
            <person name="Ghai R."/>
            <person name="Kavagutti S V."/>
        </authorList>
    </citation>
    <scope>NUCLEOTIDE SEQUENCE</scope>
</reference>
<evidence type="ECO:0000256" key="2">
    <source>
        <dbReference type="ARBA" id="ARBA00022723"/>
    </source>
</evidence>
<dbReference type="SUPFAM" id="SSF55486">
    <property type="entry name" value="Metalloproteases ('zincins'), catalytic domain"/>
    <property type="match status" value="1"/>
</dbReference>
<organism evidence="6">
    <name type="scientific">freshwater metagenome</name>
    <dbReference type="NCBI Taxonomy" id="449393"/>
    <lineage>
        <taxon>unclassified sequences</taxon>
        <taxon>metagenomes</taxon>
        <taxon>ecological metagenomes</taxon>
    </lineage>
</organism>
<evidence type="ECO:0000259" key="5">
    <source>
        <dbReference type="Pfam" id="PF00413"/>
    </source>
</evidence>
<dbReference type="GO" id="GO:0006508">
    <property type="term" value="P:proteolysis"/>
    <property type="evidence" value="ECO:0007669"/>
    <property type="project" value="UniProtKB-KW"/>
</dbReference>
<dbReference type="InterPro" id="IPR024079">
    <property type="entry name" value="MetalloPept_cat_dom_sf"/>
</dbReference>
<protein>
    <submittedName>
        <fullName evidence="6">Unannotated protein</fullName>
    </submittedName>
</protein>
<dbReference type="Pfam" id="PF00413">
    <property type="entry name" value="Peptidase_M10"/>
    <property type="match status" value="1"/>
</dbReference>
<dbReference type="GO" id="GO:0008270">
    <property type="term" value="F:zinc ion binding"/>
    <property type="evidence" value="ECO:0007669"/>
    <property type="project" value="InterPro"/>
</dbReference>
<dbReference type="Gene3D" id="3.40.390.10">
    <property type="entry name" value="Collagenase (Catalytic Domain)"/>
    <property type="match status" value="1"/>
</dbReference>
<feature type="domain" description="Peptidase M10 metallopeptidase" evidence="5">
    <location>
        <begin position="204"/>
        <end position="233"/>
    </location>
</feature>
<keyword evidence="2" id="KW-0479">Metal-binding</keyword>
<dbReference type="GO" id="GO:0004222">
    <property type="term" value="F:metalloendopeptidase activity"/>
    <property type="evidence" value="ECO:0007669"/>
    <property type="project" value="InterPro"/>
</dbReference>
<evidence type="ECO:0000256" key="3">
    <source>
        <dbReference type="ARBA" id="ARBA00022801"/>
    </source>
</evidence>
<sequence>MVFLARTLLAASATLLAVLSISLATGVGPGLGPVTVSGAAHERSRLGADGRAPSPFLSGGNDPATAAHWSTCQPIRWTIDRTNIEASGVARQGEVGRWQRVVASFSDVTGYRLKYVATKPGRAAHEPGVLPTIDGVDIVITYESADDPGGYQRPSLADSRRVAESWLSWLEDGTGRKRATTGSVVMDYEDLAAATGIGGYDPEDRFALMAHEFGHAMGLGHDEDESTVMFDEWLAGKGGLTDADKATLRALAAQSCD</sequence>
<keyword evidence="3" id="KW-0378">Hydrolase</keyword>
<dbReference type="GO" id="GO:0031012">
    <property type="term" value="C:extracellular matrix"/>
    <property type="evidence" value="ECO:0007669"/>
    <property type="project" value="InterPro"/>
</dbReference>
<keyword evidence="1" id="KW-0645">Protease</keyword>
<accession>A0A6J7EQA5</accession>
<evidence type="ECO:0000256" key="4">
    <source>
        <dbReference type="ARBA" id="ARBA00022833"/>
    </source>
</evidence>
<dbReference type="AlphaFoldDB" id="A0A6J7EQA5"/>
<evidence type="ECO:0000256" key="1">
    <source>
        <dbReference type="ARBA" id="ARBA00022670"/>
    </source>
</evidence>